<dbReference type="RefSeq" id="WP_066517909.1">
    <property type="nucleotide sequence ID" value="NZ_CABMOF010000001.1"/>
</dbReference>
<feature type="region of interest" description="Disordered" evidence="1">
    <location>
        <begin position="179"/>
        <end position="212"/>
    </location>
</feature>
<dbReference type="Proteomes" id="UP000070366">
    <property type="component" value="Unassembled WGS sequence"/>
</dbReference>
<gene>
    <name evidence="3" type="ORF">HMPREF3293_01878</name>
</gene>
<evidence type="ECO:0000256" key="1">
    <source>
        <dbReference type="SAM" id="MobiDB-lite"/>
    </source>
</evidence>
<sequence length="212" mass="22913">MVAKEGGNKPARGILYVLSRLAIVVVVVALVIVAFYAAMNTMNIRMVAKDALSLRAEAVLMHDEEKVDSSQLGSFFTEHFLVTDSVLTGAAYEEFQITNYYQRTDINPPIVWPWQTEVTVSADDVITEIAGHKISVTDENEEADQSGEKPPEWLNGKYELSMVKAGDAWVIDDMKLVEAAAPEPSETPPAEEAAGITGGAAAQPDGTESPEA</sequence>
<dbReference type="KEGG" id="cmiu:B1H56_05780"/>
<dbReference type="AlphaFoldDB" id="A0A136Q3P5"/>
<proteinExistence type="predicted"/>
<dbReference type="OrthoDB" id="2087224at2"/>
<keyword evidence="2" id="KW-1133">Transmembrane helix</keyword>
<comment type="caution">
    <text evidence="3">The sequence shown here is derived from an EMBL/GenBank/DDBJ whole genome shotgun (WGS) entry which is preliminary data.</text>
</comment>
<accession>A0A136Q3P5</accession>
<feature type="compositionally biased region" description="Low complexity" evidence="1">
    <location>
        <begin position="179"/>
        <end position="202"/>
    </location>
</feature>
<keyword evidence="4" id="KW-1185">Reference proteome</keyword>
<dbReference type="STRING" id="626937.HMPREF3293_01878"/>
<organism evidence="3 4">
    <name type="scientific">Christensenella minuta</name>
    <dbReference type="NCBI Taxonomy" id="626937"/>
    <lineage>
        <taxon>Bacteria</taxon>
        <taxon>Bacillati</taxon>
        <taxon>Bacillota</taxon>
        <taxon>Clostridia</taxon>
        <taxon>Christensenellales</taxon>
        <taxon>Christensenellaceae</taxon>
        <taxon>Christensenella</taxon>
    </lineage>
</organism>
<evidence type="ECO:0000256" key="2">
    <source>
        <dbReference type="SAM" id="Phobius"/>
    </source>
</evidence>
<reference evidence="3 4" key="1">
    <citation type="submission" date="2016-02" db="EMBL/GenBank/DDBJ databases">
        <authorList>
            <person name="Wen L."/>
            <person name="He K."/>
            <person name="Yang H."/>
        </authorList>
    </citation>
    <scope>NUCLEOTIDE SEQUENCE [LARGE SCALE GENOMIC DNA]</scope>
    <source>
        <strain evidence="3 4">DSM 22607</strain>
    </source>
</reference>
<protein>
    <submittedName>
        <fullName evidence="3">Uncharacterized protein</fullName>
    </submittedName>
</protein>
<feature type="transmembrane region" description="Helical" evidence="2">
    <location>
        <begin position="14"/>
        <end position="39"/>
    </location>
</feature>
<keyword evidence="2" id="KW-0812">Transmembrane</keyword>
<evidence type="ECO:0000313" key="4">
    <source>
        <dbReference type="Proteomes" id="UP000070366"/>
    </source>
</evidence>
<dbReference type="EMBL" id="LSZW01000062">
    <property type="protein sequence ID" value="KXK65289.1"/>
    <property type="molecule type" value="Genomic_DNA"/>
</dbReference>
<keyword evidence="2" id="KW-0472">Membrane</keyword>
<name>A0A136Q3P5_9FIRM</name>
<evidence type="ECO:0000313" key="3">
    <source>
        <dbReference type="EMBL" id="KXK65289.1"/>
    </source>
</evidence>